<organism evidence="2">
    <name type="scientific">uncultured Rubrobacteraceae bacterium</name>
    <dbReference type="NCBI Taxonomy" id="349277"/>
    <lineage>
        <taxon>Bacteria</taxon>
        <taxon>Bacillati</taxon>
        <taxon>Actinomycetota</taxon>
        <taxon>Rubrobacteria</taxon>
        <taxon>Rubrobacterales</taxon>
        <taxon>Rubrobacteraceae</taxon>
        <taxon>environmental samples</taxon>
    </lineage>
</organism>
<dbReference type="GO" id="GO:0004075">
    <property type="term" value="F:biotin carboxylase activity"/>
    <property type="evidence" value="ECO:0007669"/>
    <property type="project" value="UniProtKB-EC"/>
</dbReference>
<keyword evidence="2" id="KW-0436">Ligase</keyword>
<feature type="compositionally biased region" description="Basic residues" evidence="1">
    <location>
        <begin position="31"/>
        <end position="54"/>
    </location>
</feature>
<feature type="compositionally biased region" description="Basic and acidic residues" evidence="1">
    <location>
        <begin position="1"/>
        <end position="30"/>
    </location>
</feature>
<feature type="non-terminal residue" evidence="2">
    <location>
        <position position="190"/>
    </location>
</feature>
<evidence type="ECO:0000313" key="2">
    <source>
        <dbReference type="EMBL" id="CAA9494103.1"/>
    </source>
</evidence>
<feature type="compositionally biased region" description="Basic and acidic residues" evidence="1">
    <location>
        <begin position="55"/>
        <end position="75"/>
    </location>
</feature>
<proteinExistence type="predicted"/>
<dbReference type="EMBL" id="CADCVK010000340">
    <property type="protein sequence ID" value="CAA9494103.1"/>
    <property type="molecule type" value="Genomic_DNA"/>
</dbReference>
<feature type="region of interest" description="Disordered" evidence="1">
    <location>
        <begin position="1"/>
        <end position="190"/>
    </location>
</feature>
<protein>
    <submittedName>
        <fullName evidence="2">Biotin carboxylase of acetyl-CoA carboxylase</fullName>
        <ecNumber evidence="2">6.3.4.14</ecNumber>
    </submittedName>
</protein>
<feature type="compositionally biased region" description="Basic and acidic residues" evidence="1">
    <location>
        <begin position="89"/>
        <end position="114"/>
    </location>
</feature>
<feature type="compositionally biased region" description="Basic residues" evidence="1">
    <location>
        <begin position="160"/>
        <end position="171"/>
    </location>
</feature>
<reference evidence="2" key="1">
    <citation type="submission" date="2020-02" db="EMBL/GenBank/DDBJ databases">
        <authorList>
            <person name="Meier V. D."/>
        </authorList>
    </citation>
    <scope>NUCLEOTIDE SEQUENCE</scope>
    <source>
        <strain evidence="2">AVDCRST_MAG12</strain>
    </source>
</reference>
<accession>A0A6J4SB21</accession>
<feature type="compositionally biased region" description="Gly residues" evidence="1">
    <location>
        <begin position="175"/>
        <end position="190"/>
    </location>
</feature>
<dbReference type="AlphaFoldDB" id="A0A6J4SB21"/>
<evidence type="ECO:0000256" key="1">
    <source>
        <dbReference type="SAM" id="MobiDB-lite"/>
    </source>
</evidence>
<name>A0A6J4SB21_9ACTN</name>
<gene>
    <name evidence="2" type="ORF">AVDCRST_MAG12-2259</name>
</gene>
<sequence length="190" mass="21059">VREGLDREQGRDLGPHSPRVPRDGYTERRRLLGHRPGRPPHNGCRRGLPRRPHTRPRELPEHREADRGRQKERCGGRPPRLWLSRRERRVCEGGDGGRARLDRPPPGGDSRDGLEGGIPPHHGEGGGPDHAWHRGARGLPRSSPRVRRGARLPGRGQGFCRRRRQGLRRRPRQDAGGGGVLAGEPGGGGV</sequence>
<dbReference type="EC" id="6.3.4.14" evidence="2"/>
<feature type="non-terminal residue" evidence="2">
    <location>
        <position position="1"/>
    </location>
</feature>